<dbReference type="AlphaFoldDB" id="A0A6J4U3R4"/>
<evidence type="ECO:0000256" key="3">
    <source>
        <dbReference type="ARBA" id="ARBA00023211"/>
    </source>
</evidence>
<dbReference type="GO" id="GO:0019569">
    <property type="term" value="P:L-arabinose catabolic process to D-xylulose 5-phosphate"/>
    <property type="evidence" value="ECO:0007669"/>
    <property type="project" value="TreeGrafter"/>
</dbReference>
<keyword evidence="1" id="KW-0479">Metal-binding</keyword>
<dbReference type="GO" id="GO:0008733">
    <property type="term" value="F:L-arabinose isomerase activity"/>
    <property type="evidence" value="ECO:0007669"/>
    <property type="project" value="InterPro"/>
</dbReference>
<evidence type="ECO:0000313" key="6">
    <source>
        <dbReference type="EMBL" id="CAA9537609.1"/>
    </source>
</evidence>
<organism evidence="6">
    <name type="scientific">uncultured Thermoleophilia bacterium</name>
    <dbReference type="NCBI Taxonomy" id="1497501"/>
    <lineage>
        <taxon>Bacteria</taxon>
        <taxon>Bacillati</taxon>
        <taxon>Actinomycetota</taxon>
        <taxon>Thermoleophilia</taxon>
        <taxon>environmental samples</taxon>
    </lineage>
</organism>
<dbReference type="SUPFAM" id="SSF50443">
    <property type="entry name" value="FucI/AraA C-terminal domain-like"/>
    <property type="match status" value="1"/>
</dbReference>
<evidence type="ECO:0000256" key="1">
    <source>
        <dbReference type="ARBA" id="ARBA00022723"/>
    </source>
</evidence>
<keyword evidence="5" id="KW-0119">Carbohydrate metabolism</keyword>
<keyword evidence="2" id="KW-0054">Arabinose catabolism</keyword>
<evidence type="ECO:0008006" key="7">
    <source>
        <dbReference type="Google" id="ProtNLM"/>
    </source>
</evidence>
<keyword evidence="3" id="KW-0464">Manganese</keyword>
<evidence type="ECO:0000256" key="5">
    <source>
        <dbReference type="ARBA" id="ARBA00023277"/>
    </source>
</evidence>
<accession>A0A6J4U3R4</accession>
<evidence type="ECO:0000256" key="4">
    <source>
        <dbReference type="ARBA" id="ARBA00023235"/>
    </source>
</evidence>
<dbReference type="InterPro" id="IPR003762">
    <property type="entry name" value="Lara_isomerase"/>
</dbReference>
<gene>
    <name evidence="6" type="ORF">AVDCRST_MAG79-1531</name>
</gene>
<reference evidence="6" key="1">
    <citation type="submission" date="2020-02" db="EMBL/GenBank/DDBJ databases">
        <authorList>
            <person name="Meier V. D."/>
        </authorList>
    </citation>
    <scope>NUCLEOTIDE SEQUENCE</scope>
    <source>
        <strain evidence="6">AVDCRST_MAG79</strain>
    </source>
</reference>
<dbReference type="PANTHER" id="PTHR38464">
    <property type="entry name" value="L-ARABINOSE ISOMERASE"/>
    <property type="match status" value="1"/>
</dbReference>
<protein>
    <recommendedName>
        <fullName evidence="7">L-arabinose isomerase</fullName>
    </recommendedName>
</protein>
<dbReference type="SUPFAM" id="SSF53743">
    <property type="entry name" value="FucI/AraA N-terminal and middle domains"/>
    <property type="match status" value="1"/>
</dbReference>
<dbReference type="InterPro" id="IPR004216">
    <property type="entry name" value="Fuc/Ara_isomerase_C"/>
</dbReference>
<dbReference type="PANTHER" id="PTHR38464:SF1">
    <property type="entry name" value="L-ARABINOSE ISOMERASE"/>
    <property type="match status" value="1"/>
</dbReference>
<dbReference type="GO" id="GO:0005829">
    <property type="term" value="C:cytosol"/>
    <property type="evidence" value="ECO:0007669"/>
    <property type="project" value="TreeGrafter"/>
</dbReference>
<name>A0A6J4U3R4_9ACTN</name>
<dbReference type="GO" id="GO:0046872">
    <property type="term" value="F:metal ion binding"/>
    <property type="evidence" value="ECO:0007669"/>
    <property type="project" value="UniProtKB-KW"/>
</dbReference>
<dbReference type="InterPro" id="IPR009015">
    <property type="entry name" value="Fucose_isomerase_N/cen_sf"/>
</dbReference>
<proteinExistence type="predicted"/>
<evidence type="ECO:0000256" key="2">
    <source>
        <dbReference type="ARBA" id="ARBA00022935"/>
    </source>
</evidence>
<dbReference type="EMBL" id="CADCWC010000233">
    <property type="protein sequence ID" value="CAA9537609.1"/>
    <property type="molecule type" value="Genomic_DNA"/>
</dbReference>
<sequence>MAVLSPYWDFWASRVRGDLRGDRVQLAAEVSAALPGVEVVAEELLDGSDADHAAMARVRTARPDVALVVQSMAVPPGWTVRSLETVPELPLVVWGVHRRSGPPIGYDHSDIAVEGATVGVPQLVNVLGRRGRRHVLVVGRLDDERCRRRVTAEVRAGAAAGRIGRARLLRVGTPMPGYACVDVDDDELRRGTGIHAEHVDPARLQALYRDAGPEAVERVARETEATFELEDGIAPGDDGLRRSLRLAAALEQLDAETGAAAGALNCHVPELRYADEPGVTACFALGRETTRGVPWTCTGDVLTAVAMLTAKALGAAAVYHELEALDYDRDEALIANSGEHDLAFVAAGTRPRLERNRWFADDPRVGVCACFTGTPGPATIVGFTPHPEERSGFRYVVAEGTLTGRSFPHSGTVNGAFRFGDGSEPVDVAWQRWAEAGVNHHSSASLGHLGDAVAAVAAQLGVGIVRVS</sequence>
<keyword evidence="4" id="KW-0413">Isomerase</keyword>